<dbReference type="AlphaFoldDB" id="A0A9W4IEX2"/>
<sequence>MSTLYSRSLISIVAALAILLWVASHGLYESTGITYDNDPASSRNAFATILTSKLANESEISNFEEPYLRAARLLSFQLLRNPRTRSRNGIPFLILVTPDVPQKHRDILIREGATVVPLESHGSDWGSQPQRWNSLLAKLNLWKLEQYNKIAFLDVETVLLHPLDEIFEDSATTIRNTAHPTAKIPKNYMMAAPYESLVNPDTQVLLNQDSYQERHVNTGFLILHPSQSHYNYYRSLFHIFDKNDSGYPEEALFNYAHRAGGPMPWQIIGPGWNSKDASQSDCDQGLKSITHHWRRPIKDSFVGDLVASSFDEMNAYLNH</sequence>
<reference evidence="1" key="1">
    <citation type="submission" date="2021-07" db="EMBL/GenBank/DDBJ databases">
        <authorList>
            <person name="Branca A.L. A."/>
        </authorList>
    </citation>
    <scope>NUCLEOTIDE SEQUENCE</scope>
</reference>
<dbReference type="PANTHER" id="PTHR11183">
    <property type="entry name" value="GLYCOGENIN SUBFAMILY MEMBER"/>
    <property type="match status" value="1"/>
</dbReference>
<organism evidence="1 2">
    <name type="scientific">Penicillium salamii</name>
    <dbReference type="NCBI Taxonomy" id="1612424"/>
    <lineage>
        <taxon>Eukaryota</taxon>
        <taxon>Fungi</taxon>
        <taxon>Dikarya</taxon>
        <taxon>Ascomycota</taxon>
        <taxon>Pezizomycotina</taxon>
        <taxon>Eurotiomycetes</taxon>
        <taxon>Eurotiomycetidae</taxon>
        <taxon>Eurotiales</taxon>
        <taxon>Aspergillaceae</taxon>
        <taxon>Penicillium</taxon>
    </lineage>
</organism>
<dbReference type="Proteomes" id="UP001152592">
    <property type="component" value="Unassembled WGS sequence"/>
</dbReference>
<accession>A0A9W4IEX2</accession>
<dbReference type="EMBL" id="CAJVPD010000054">
    <property type="protein sequence ID" value="CAG8272778.1"/>
    <property type="molecule type" value="Genomic_DNA"/>
</dbReference>
<dbReference type="OrthoDB" id="269822at2759"/>
<dbReference type="Gene3D" id="3.90.550.10">
    <property type="entry name" value="Spore Coat Polysaccharide Biosynthesis Protein SpsA, Chain A"/>
    <property type="match status" value="1"/>
</dbReference>
<gene>
    <name evidence="1" type="ORF">PSALAMII_LOCUS1209</name>
</gene>
<dbReference type="InterPro" id="IPR050587">
    <property type="entry name" value="GNT1/Glycosyltrans_8"/>
</dbReference>
<evidence type="ECO:0000313" key="2">
    <source>
        <dbReference type="Proteomes" id="UP001152592"/>
    </source>
</evidence>
<comment type="caution">
    <text evidence="1">The sequence shown here is derived from an EMBL/GenBank/DDBJ whole genome shotgun (WGS) entry which is preliminary data.</text>
</comment>
<protein>
    <submittedName>
        <fullName evidence="1">Uncharacterized protein</fullName>
    </submittedName>
</protein>
<name>A0A9W4IEX2_9EURO</name>
<dbReference type="InterPro" id="IPR029044">
    <property type="entry name" value="Nucleotide-diphossugar_trans"/>
</dbReference>
<dbReference type="SUPFAM" id="SSF53448">
    <property type="entry name" value="Nucleotide-diphospho-sugar transferases"/>
    <property type="match status" value="1"/>
</dbReference>
<proteinExistence type="predicted"/>
<evidence type="ECO:0000313" key="1">
    <source>
        <dbReference type="EMBL" id="CAG8272778.1"/>
    </source>
</evidence>